<organism evidence="2 3">
    <name type="scientific">Orbilia brochopaga</name>
    <dbReference type="NCBI Taxonomy" id="3140254"/>
    <lineage>
        <taxon>Eukaryota</taxon>
        <taxon>Fungi</taxon>
        <taxon>Dikarya</taxon>
        <taxon>Ascomycota</taxon>
        <taxon>Pezizomycotina</taxon>
        <taxon>Orbiliomycetes</taxon>
        <taxon>Orbiliales</taxon>
        <taxon>Orbiliaceae</taxon>
        <taxon>Orbilia</taxon>
    </lineage>
</organism>
<accession>A0AAV9UY73</accession>
<sequence length="226" mass="24603">MEYSTRRSGPALPILNHQRRSSVPRLSIIIKDSRFPDSKAVLSPISPISPRQGSRSKNIATVVVMSPRLFSPVGTPTKMQSPAASRRGSDESTASSTRRGSRTSASIATTGRRRESIIYRNEQEYDSAATAVVERKVVSPSSSDSDEDFPSTKAAVAPLVTKVRGYSIASLKSRRRAAKSSSMQEQPPIIVSGQRRRSSIVVVHNCSPVAPTREFSEMPEESDDEA</sequence>
<dbReference type="Proteomes" id="UP001375240">
    <property type="component" value="Unassembled WGS sequence"/>
</dbReference>
<dbReference type="EMBL" id="JAVHNQ010000005">
    <property type="protein sequence ID" value="KAK6347211.1"/>
    <property type="molecule type" value="Genomic_DNA"/>
</dbReference>
<dbReference type="AlphaFoldDB" id="A0AAV9UY73"/>
<proteinExistence type="predicted"/>
<feature type="compositionally biased region" description="Low complexity" evidence="1">
    <location>
        <begin position="92"/>
        <end position="110"/>
    </location>
</feature>
<reference evidence="2 3" key="1">
    <citation type="submission" date="2019-10" db="EMBL/GenBank/DDBJ databases">
        <authorList>
            <person name="Palmer J.M."/>
        </authorList>
    </citation>
    <scope>NUCLEOTIDE SEQUENCE [LARGE SCALE GENOMIC DNA]</scope>
    <source>
        <strain evidence="2 3">TWF696</strain>
    </source>
</reference>
<evidence type="ECO:0000256" key="1">
    <source>
        <dbReference type="SAM" id="MobiDB-lite"/>
    </source>
</evidence>
<protein>
    <submittedName>
        <fullName evidence="2">Uncharacterized protein</fullName>
    </submittedName>
</protein>
<name>A0AAV9UY73_9PEZI</name>
<keyword evidence="3" id="KW-1185">Reference proteome</keyword>
<evidence type="ECO:0000313" key="3">
    <source>
        <dbReference type="Proteomes" id="UP001375240"/>
    </source>
</evidence>
<comment type="caution">
    <text evidence="2">The sequence shown here is derived from an EMBL/GenBank/DDBJ whole genome shotgun (WGS) entry which is preliminary data.</text>
</comment>
<gene>
    <name evidence="2" type="ORF">TWF696_007285</name>
</gene>
<feature type="region of interest" description="Disordered" evidence="1">
    <location>
        <begin position="175"/>
        <end position="196"/>
    </location>
</feature>
<evidence type="ECO:0000313" key="2">
    <source>
        <dbReference type="EMBL" id="KAK6347211.1"/>
    </source>
</evidence>
<feature type="region of interest" description="Disordered" evidence="1">
    <location>
        <begin position="70"/>
        <end position="115"/>
    </location>
</feature>